<keyword evidence="3" id="KW-1185">Reference proteome</keyword>
<organism evidence="1 3">
    <name type="scientific">Cylindrotheca closterium</name>
    <dbReference type="NCBI Taxonomy" id="2856"/>
    <lineage>
        <taxon>Eukaryota</taxon>
        <taxon>Sar</taxon>
        <taxon>Stramenopiles</taxon>
        <taxon>Ochrophyta</taxon>
        <taxon>Bacillariophyta</taxon>
        <taxon>Bacillariophyceae</taxon>
        <taxon>Bacillariophycidae</taxon>
        <taxon>Bacillariales</taxon>
        <taxon>Bacillariaceae</taxon>
        <taxon>Cylindrotheca</taxon>
    </lineage>
</organism>
<comment type="caution">
    <text evidence="1">The sequence shown here is derived from an EMBL/GenBank/DDBJ whole genome shotgun (WGS) entry which is preliminary data.</text>
</comment>
<accession>A0AAD2FN78</accession>
<dbReference type="EMBL" id="CAKOGP040002528">
    <property type="protein sequence ID" value="CAJ1970516.1"/>
    <property type="molecule type" value="Genomic_DNA"/>
</dbReference>
<evidence type="ECO:0000313" key="1">
    <source>
        <dbReference type="EMBL" id="CAJ1946788.1"/>
    </source>
</evidence>
<sequence length="188" mass="21515">MPPHSKELLTQPVYEHDLVSWGSDICSKMVLETMSFGSSDHQYQEKRKVAFSDHVEIFEIPHVNAISAQSKRDCYFSREEIARIHAHAWEIVDHMNNGMEIQDDEDFSKRGIVDLKDTTMQRRQRQRQKAYKVVFGMQAFANTRQPMHCGDPRDFLAELYSKAASDAKKEAYMSAIRDAVAAGMAASL</sequence>
<gene>
    <name evidence="1" type="ORF">CYCCA115_LOCUS10838</name>
    <name evidence="2" type="ORF">CYCCA115_LOCUS24532</name>
</gene>
<reference evidence="1" key="1">
    <citation type="submission" date="2023-08" db="EMBL/GenBank/DDBJ databases">
        <authorList>
            <person name="Audoor S."/>
            <person name="Bilcke G."/>
        </authorList>
    </citation>
    <scope>NUCLEOTIDE SEQUENCE</scope>
</reference>
<protein>
    <submittedName>
        <fullName evidence="1">Uncharacterized protein</fullName>
    </submittedName>
</protein>
<dbReference type="EMBL" id="CAKOGP040001714">
    <property type="protein sequence ID" value="CAJ1946788.1"/>
    <property type="molecule type" value="Genomic_DNA"/>
</dbReference>
<dbReference type="Proteomes" id="UP001295423">
    <property type="component" value="Unassembled WGS sequence"/>
</dbReference>
<evidence type="ECO:0000313" key="2">
    <source>
        <dbReference type="EMBL" id="CAJ1970516.1"/>
    </source>
</evidence>
<name>A0AAD2FN78_9STRA</name>
<evidence type="ECO:0000313" key="3">
    <source>
        <dbReference type="Proteomes" id="UP001295423"/>
    </source>
</evidence>
<proteinExistence type="predicted"/>
<dbReference type="AlphaFoldDB" id="A0AAD2FN78"/>